<sequence>MQGCTEVSDHTIGHSQCELREIKRSDDSVFRVTPADFSERQSKRSGRSIVLPD</sequence>
<proteinExistence type="predicted"/>
<evidence type="ECO:0000313" key="2">
    <source>
        <dbReference type="Proteomes" id="UP000032266"/>
    </source>
</evidence>
<dbReference type="KEGG" id="gsn:YC6258_00318"/>
<dbReference type="Proteomes" id="UP000032266">
    <property type="component" value="Chromosome"/>
</dbReference>
<organism evidence="1 2">
    <name type="scientific">Gynuella sunshinyii YC6258</name>
    <dbReference type="NCBI Taxonomy" id="1445510"/>
    <lineage>
        <taxon>Bacteria</taxon>
        <taxon>Pseudomonadati</taxon>
        <taxon>Pseudomonadota</taxon>
        <taxon>Gammaproteobacteria</taxon>
        <taxon>Oceanospirillales</taxon>
        <taxon>Saccharospirillaceae</taxon>
        <taxon>Gynuella</taxon>
    </lineage>
</organism>
<dbReference type="HOGENOM" id="CLU_3062066_0_0_6"/>
<dbReference type="EMBL" id="CP007142">
    <property type="protein sequence ID" value="AJQ92368.1"/>
    <property type="molecule type" value="Genomic_DNA"/>
</dbReference>
<reference evidence="1 2" key="1">
    <citation type="submission" date="2014-01" db="EMBL/GenBank/DDBJ databases">
        <title>Full genme sequencing of cellulolytic bacterium Gynuella sunshinyii YC6258T gen. nov., sp. nov.</title>
        <authorList>
            <person name="Khan H."/>
            <person name="Chung E.J."/>
            <person name="Chung Y.R."/>
        </authorList>
    </citation>
    <scope>NUCLEOTIDE SEQUENCE [LARGE SCALE GENOMIC DNA]</scope>
    <source>
        <strain evidence="1 2">YC6258</strain>
    </source>
</reference>
<name>A0A0C5VG38_9GAMM</name>
<accession>A0A0C5VG38</accession>
<dbReference type="AlphaFoldDB" id="A0A0C5VG38"/>
<protein>
    <submittedName>
        <fullName evidence="1">Uncharacterized protein</fullName>
    </submittedName>
</protein>
<keyword evidence="2" id="KW-1185">Reference proteome</keyword>
<gene>
    <name evidence="1" type="ORF">YC6258_00318</name>
</gene>
<evidence type="ECO:0000313" key="1">
    <source>
        <dbReference type="EMBL" id="AJQ92368.1"/>
    </source>
</evidence>